<dbReference type="EMBL" id="CADCTX010000193">
    <property type="protein sequence ID" value="CAA9305915.1"/>
    <property type="molecule type" value="Genomic_DNA"/>
</dbReference>
<dbReference type="InterPro" id="IPR043729">
    <property type="entry name" value="DUF5672"/>
</dbReference>
<organism evidence="2">
    <name type="scientific">uncultured Gemmatimonadaceae bacterium</name>
    <dbReference type="NCBI Taxonomy" id="246130"/>
    <lineage>
        <taxon>Bacteria</taxon>
        <taxon>Pseudomonadati</taxon>
        <taxon>Gemmatimonadota</taxon>
        <taxon>Gemmatimonadia</taxon>
        <taxon>Gemmatimonadales</taxon>
        <taxon>Gemmatimonadaceae</taxon>
        <taxon>environmental samples</taxon>
    </lineage>
</organism>
<reference evidence="2" key="1">
    <citation type="submission" date="2020-02" db="EMBL/GenBank/DDBJ databases">
        <authorList>
            <person name="Meier V. D."/>
        </authorList>
    </citation>
    <scope>NUCLEOTIDE SEQUENCE</scope>
    <source>
        <strain evidence="2">AVDCRST_MAG40</strain>
    </source>
</reference>
<dbReference type="Pfam" id="PF18922">
    <property type="entry name" value="DUF5672"/>
    <property type="match status" value="1"/>
</dbReference>
<evidence type="ECO:0000259" key="1">
    <source>
        <dbReference type="Pfam" id="PF18922"/>
    </source>
</evidence>
<gene>
    <name evidence="2" type="ORF">AVDCRST_MAG40-667</name>
</gene>
<evidence type="ECO:0000313" key="2">
    <source>
        <dbReference type="EMBL" id="CAA9305915.1"/>
    </source>
</evidence>
<dbReference type="AlphaFoldDB" id="A0A6J4KKH2"/>
<accession>A0A6J4KKH2</accession>
<feature type="domain" description="DUF5672" evidence="1">
    <location>
        <begin position="64"/>
        <end position="261"/>
    </location>
</feature>
<proteinExistence type="predicted"/>
<name>A0A6J4KKH2_9BACT</name>
<protein>
    <recommendedName>
        <fullName evidence="1">DUF5672 domain-containing protein</fullName>
    </recommendedName>
</protein>
<sequence>MVIARGRFREPQPTREVAVVVPLSSRPELSADEEISLRHLRHYLGGYDKFMLAPKGMPVDQPGFEVLRFGREFFGSADAQTRLWMRADFYERFRDYRYILTYHTDAIVLSDRLREWCAADYDFIGAPNVSDGPTPVVMLNGGFALRKVSSFLKVLYSDVYAVDPDAYWQAFARDRSALSRLVNAPRKYLKRLRYFNNVRRDIAIFVSESHLYEDIWFHHTAPKYYPGFRLPSEDVARRFSFDMTPRLWFEMTNRELPFGAHAWYKRDRAFWEPYLLS</sequence>